<protein>
    <submittedName>
        <fullName evidence="1">Uncharacterized protein</fullName>
    </submittedName>
</protein>
<reference evidence="1 2" key="1">
    <citation type="journal article" date="2022" name="Genome Biol. Evol.">
        <title>The Spruce Budworm Genome: Reconstructing the Evolutionary History of Antifreeze Proteins.</title>
        <authorList>
            <person name="Beliveau C."/>
            <person name="Gagne P."/>
            <person name="Picq S."/>
            <person name="Vernygora O."/>
            <person name="Keeling C.I."/>
            <person name="Pinkney K."/>
            <person name="Doucet D."/>
            <person name="Wen F."/>
            <person name="Johnston J.S."/>
            <person name="Maaroufi H."/>
            <person name="Boyle B."/>
            <person name="Laroche J."/>
            <person name="Dewar K."/>
            <person name="Juretic N."/>
            <person name="Blackburn G."/>
            <person name="Nisole A."/>
            <person name="Brunet B."/>
            <person name="Brandao M."/>
            <person name="Lumley L."/>
            <person name="Duan J."/>
            <person name="Quan G."/>
            <person name="Lucarotti C.J."/>
            <person name="Roe A.D."/>
            <person name="Sperling F.A.H."/>
            <person name="Levesque R.C."/>
            <person name="Cusson M."/>
        </authorList>
    </citation>
    <scope>NUCLEOTIDE SEQUENCE [LARGE SCALE GENOMIC DNA]</scope>
    <source>
        <strain evidence="1">Glfc:IPQL:Cfum</strain>
    </source>
</reference>
<accession>A0ACC0KRG9</accession>
<sequence length="110" mass="12605">MSEKEKSKASRQETKHIPKDAQVIMSIMKEVGITEYEPRVVNQLLEFTYRYVTSILDDARVFAGHAKKKNIDIDDVRLAVQMQLDKSFTSPPPREVLLEIARVKNVVMDG</sequence>
<comment type="caution">
    <text evidence="1">The sequence shown here is derived from an EMBL/GenBank/DDBJ whole genome shotgun (WGS) entry which is preliminary data.</text>
</comment>
<dbReference type="EMBL" id="CM046123">
    <property type="protein sequence ID" value="KAI8439098.1"/>
    <property type="molecule type" value="Genomic_DNA"/>
</dbReference>
<keyword evidence="2" id="KW-1185">Reference proteome</keyword>
<evidence type="ECO:0000313" key="1">
    <source>
        <dbReference type="EMBL" id="KAI8439098.1"/>
    </source>
</evidence>
<name>A0ACC0KRG9_CHOFU</name>
<proteinExistence type="predicted"/>
<organism evidence="1 2">
    <name type="scientific">Choristoneura fumiferana</name>
    <name type="common">Spruce budworm moth</name>
    <name type="synonym">Archips fumiferana</name>
    <dbReference type="NCBI Taxonomy" id="7141"/>
    <lineage>
        <taxon>Eukaryota</taxon>
        <taxon>Metazoa</taxon>
        <taxon>Ecdysozoa</taxon>
        <taxon>Arthropoda</taxon>
        <taxon>Hexapoda</taxon>
        <taxon>Insecta</taxon>
        <taxon>Pterygota</taxon>
        <taxon>Neoptera</taxon>
        <taxon>Endopterygota</taxon>
        <taxon>Lepidoptera</taxon>
        <taxon>Glossata</taxon>
        <taxon>Ditrysia</taxon>
        <taxon>Tortricoidea</taxon>
        <taxon>Tortricidae</taxon>
        <taxon>Tortricinae</taxon>
        <taxon>Choristoneura</taxon>
    </lineage>
</organism>
<dbReference type="Proteomes" id="UP001064048">
    <property type="component" value="Chromosome 23"/>
</dbReference>
<evidence type="ECO:0000313" key="2">
    <source>
        <dbReference type="Proteomes" id="UP001064048"/>
    </source>
</evidence>
<gene>
    <name evidence="1" type="ORF">MSG28_012961</name>
</gene>